<dbReference type="InterPro" id="IPR000073">
    <property type="entry name" value="AB_hydrolase_1"/>
</dbReference>
<dbReference type="AlphaFoldDB" id="A0A2J6QIB9"/>
<dbReference type="Gene3D" id="3.40.50.1820">
    <property type="entry name" value="alpha/beta hydrolase"/>
    <property type="match status" value="1"/>
</dbReference>
<reference evidence="2 3" key="1">
    <citation type="submission" date="2016-05" db="EMBL/GenBank/DDBJ databases">
        <title>A degradative enzymes factory behind the ericoid mycorrhizal symbiosis.</title>
        <authorList>
            <consortium name="DOE Joint Genome Institute"/>
            <person name="Martino E."/>
            <person name="Morin E."/>
            <person name="Grelet G."/>
            <person name="Kuo A."/>
            <person name="Kohler A."/>
            <person name="Daghino S."/>
            <person name="Barry K."/>
            <person name="Choi C."/>
            <person name="Cichocki N."/>
            <person name="Clum A."/>
            <person name="Copeland A."/>
            <person name="Hainaut M."/>
            <person name="Haridas S."/>
            <person name="Labutti K."/>
            <person name="Lindquist E."/>
            <person name="Lipzen A."/>
            <person name="Khouja H.-R."/>
            <person name="Murat C."/>
            <person name="Ohm R."/>
            <person name="Olson A."/>
            <person name="Spatafora J."/>
            <person name="Veneault-Fourrey C."/>
            <person name="Henrissat B."/>
            <person name="Grigoriev I."/>
            <person name="Martin F."/>
            <person name="Perotto S."/>
        </authorList>
    </citation>
    <scope>NUCLEOTIDE SEQUENCE [LARGE SCALE GENOMIC DNA]</scope>
    <source>
        <strain evidence="2 3">UAMH 7357</strain>
    </source>
</reference>
<dbReference type="PRINTS" id="PR00111">
    <property type="entry name" value="ABHYDROLASE"/>
</dbReference>
<dbReference type="Proteomes" id="UP000235672">
    <property type="component" value="Unassembled WGS sequence"/>
</dbReference>
<dbReference type="SUPFAM" id="SSF53474">
    <property type="entry name" value="alpha/beta-Hydrolases"/>
    <property type="match status" value="1"/>
</dbReference>
<keyword evidence="2" id="KW-0378">Hydrolase</keyword>
<dbReference type="OrthoDB" id="408373at2759"/>
<dbReference type="EMBL" id="KZ613469">
    <property type="protein sequence ID" value="PMD26005.1"/>
    <property type="molecule type" value="Genomic_DNA"/>
</dbReference>
<evidence type="ECO:0000313" key="2">
    <source>
        <dbReference type="EMBL" id="PMD26005.1"/>
    </source>
</evidence>
<dbReference type="STRING" id="1745343.A0A2J6QIB9"/>
<sequence length="268" mass="29390">MPSVSTRTGDVFYSVTGTGDPIVLLHATLHTSHDFDSIIPKLSLHYQTVAIDWPWHGDSSHHSKFQPTAPLFAEILEDIVTAIDLPPAVFIGNSVGGFAAARLAITHPEKVKGLVLVNSGGFVPWSFLLRTLTRPFGFQWVNKMIMPRMVWKYMVPQNDNDKAIAAEVSGRAKTSEGSKVAAGIWASFLSPEHDLRARAGEVKAPTLLVWGKRDPVIPLSAGRATHELLKGSRLEILDTGHVVFASRPEEFLELVEPFIEECFGAEST</sequence>
<evidence type="ECO:0000259" key="1">
    <source>
        <dbReference type="Pfam" id="PF12697"/>
    </source>
</evidence>
<dbReference type="GO" id="GO:0016787">
    <property type="term" value="F:hydrolase activity"/>
    <property type="evidence" value="ECO:0007669"/>
    <property type="project" value="UniProtKB-KW"/>
</dbReference>
<protein>
    <submittedName>
        <fullName evidence="2">Alpha/beta hydrolase fold protein</fullName>
    </submittedName>
</protein>
<keyword evidence="3" id="KW-1185">Reference proteome</keyword>
<name>A0A2J6QIB9_9HELO</name>
<organism evidence="2 3">
    <name type="scientific">Hyaloscypha hepaticicola</name>
    <dbReference type="NCBI Taxonomy" id="2082293"/>
    <lineage>
        <taxon>Eukaryota</taxon>
        <taxon>Fungi</taxon>
        <taxon>Dikarya</taxon>
        <taxon>Ascomycota</taxon>
        <taxon>Pezizomycotina</taxon>
        <taxon>Leotiomycetes</taxon>
        <taxon>Helotiales</taxon>
        <taxon>Hyaloscyphaceae</taxon>
        <taxon>Hyaloscypha</taxon>
    </lineage>
</organism>
<dbReference type="Pfam" id="PF12697">
    <property type="entry name" value="Abhydrolase_6"/>
    <property type="match status" value="1"/>
</dbReference>
<dbReference type="InterPro" id="IPR029058">
    <property type="entry name" value="AB_hydrolase_fold"/>
</dbReference>
<dbReference type="PANTHER" id="PTHR46438:SF11">
    <property type="entry name" value="LIPASE-RELATED"/>
    <property type="match status" value="1"/>
</dbReference>
<evidence type="ECO:0000313" key="3">
    <source>
        <dbReference type="Proteomes" id="UP000235672"/>
    </source>
</evidence>
<dbReference type="PANTHER" id="PTHR46438">
    <property type="entry name" value="ALPHA/BETA-HYDROLASES SUPERFAMILY PROTEIN"/>
    <property type="match status" value="1"/>
</dbReference>
<gene>
    <name evidence="2" type="ORF">NA56DRAFT_642236</name>
</gene>
<accession>A0A2J6QIB9</accession>
<proteinExistence type="predicted"/>
<feature type="domain" description="AB hydrolase-1" evidence="1">
    <location>
        <begin position="22"/>
        <end position="253"/>
    </location>
</feature>